<gene>
    <name evidence="1" type="ORF">HMPREF1563_0188</name>
</gene>
<comment type="caution">
    <text evidence="1">The sequence shown here is derived from an EMBL/GenBank/DDBJ whole genome shotgun (WGS) entry which is preliminary data.</text>
</comment>
<dbReference type="Proteomes" id="UP000022311">
    <property type="component" value="Unassembled WGS sequence"/>
</dbReference>
<dbReference type="EMBL" id="JALD01000048">
    <property type="protein sequence ID" value="EUD10788.1"/>
    <property type="molecule type" value="Genomic_DNA"/>
</dbReference>
<evidence type="ECO:0000313" key="1">
    <source>
        <dbReference type="EMBL" id="EUD10788.1"/>
    </source>
</evidence>
<proteinExistence type="predicted"/>
<evidence type="ECO:0000313" key="2">
    <source>
        <dbReference type="Proteomes" id="UP000022311"/>
    </source>
</evidence>
<reference evidence="1 2" key="1">
    <citation type="submission" date="2014-01" db="EMBL/GenBank/DDBJ databases">
        <authorList>
            <person name="Durkin A.S."/>
            <person name="McCorrison J."/>
            <person name="Torralba M."/>
            <person name="Gillis M."/>
            <person name="Haft D.H."/>
            <person name="Methe B."/>
            <person name="Sutton G."/>
            <person name="Nelson K.E."/>
        </authorList>
    </citation>
    <scope>NUCLEOTIDE SEQUENCE [LARGE SCALE GENOMIC DNA]</scope>
    <source>
        <strain evidence="1 2">205/92</strain>
    </source>
</reference>
<dbReference type="AlphaFoldDB" id="A0AAV3M4P5"/>
<organism evidence="1 2">
    <name type="scientific">Providencia alcalifaciens 205/92</name>
    <dbReference type="NCBI Taxonomy" id="1256988"/>
    <lineage>
        <taxon>Bacteria</taxon>
        <taxon>Pseudomonadati</taxon>
        <taxon>Pseudomonadota</taxon>
        <taxon>Gammaproteobacteria</taxon>
        <taxon>Enterobacterales</taxon>
        <taxon>Morganellaceae</taxon>
        <taxon>Providencia</taxon>
    </lineage>
</organism>
<name>A0AAV3M4P5_9GAMM</name>
<protein>
    <submittedName>
        <fullName evidence="1">Uncharacterized protein</fullName>
    </submittedName>
</protein>
<sequence>MAGIHSKIFIFLMAGSTFEFNLSKDILPILELKHEKDTHEEKTFIFDHYPIISFFYYLNSNQK</sequence>
<accession>A0AAV3M4P5</accession>